<feature type="region of interest" description="Disordered" evidence="2">
    <location>
        <begin position="834"/>
        <end position="860"/>
    </location>
</feature>
<name>A8NZ59_COPC7</name>
<feature type="region of interest" description="Disordered" evidence="2">
    <location>
        <begin position="157"/>
        <end position="177"/>
    </location>
</feature>
<keyword evidence="5" id="KW-1185">Reference proteome</keyword>
<feature type="compositionally biased region" description="Acidic residues" evidence="2">
    <location>
        <begin position="769"/>
        <end position="784"/>
    </location>
</feature>
<dbReference type="STRING" id="240176.A8NZ59"/>
<feature type="coiled-coil region" evidence="1">
    <location>
        <begin position="379"/>
        <end position="417"/>
    </location>
</feature>
<feature type="region of interest" description="Disordered" evidence="2">
    <location>
        <begin position="445"/>
        <end position="484"/>
    </location>
</feature>
<gene>
    <name evidence="4" type="ORF">CC1G_08165</name>
</gene>
<dbReference type="HOGENOM" id="CLU_017862_0_0_1"/>
<dbReference type="OrthoDB" id="2670688at2759"/>
<dbReference type="OMA" id="QETENMS"/>
<feature type="region of interest" description="Disordered" evidence="2">
    <location>
        <begin position="692"/>
        <end position="730"/>
    </location>
</feature>
<reference evidence="4 5" key="1">
    <citation type="journal article" date="2010" name="Proc. Natl. Acad. Sci. U.S.A.">
        <title>Insights into evolution of multicellular fungi from the assembled chromosomes of the mushroom Coprinopsis cinerea (Coprinus cinereus).</title>
        <authorList>
            <person name="Stajich J.E."/>
            <person name="Wilke S.K."/>
            <person name="Ahren D."/>
            <person name="Au C.H."/>
            <person name="Birren B.W."/>
            <person name="Borodovsky M."/>
            <person name="Burns C."/>
            <person name="Canback B."/>
            <person name="Casselton L.A."/>
            <person name="Cheng C.K."/>
            <person name="Deng J."/>
            <person name="Dietrich F.S."/>
            <person name="Fargo D.C."/>
            <person name="Farman M.L."/>
            <person name="Gathman A.C."/>
            <person name="Goldberg J."/>
            <person name="Guigo R."/>
            <person name="Hoegger P.J."/>
            <person name="Hooker J.B."/>
            <person name="Huggins A."/>
            <person name="James T.Y."/>
            <person name="Kamada T."/>
            <person name="Kilaru S."/>
            <person name="Kodira C."/>
            <person name="Kues U."/>
            <person name="Kupfer D."/>
            <person name="Kwan H.S."/>
            <person name="Lomsadze A."/>
            <person name="Li W."/>
            <person name="Lilly W.W."/>
            <person name="Ma L.J."/>
            <person name="Mackey A.J."/>
            <person name="Manning G."/>
            <person name="Martin F."/>
            <person name="Muraguchi H."/>
            <person name="Natvig D.O."/>
            <person name="Palmerini H."/>
            <person name="Ramesh M.A."/>
            <person name="Rehmeyer C.J."/>
            <person name="Roe B.A."/>
            <person name="Shenoy N."/>
            <person name="Stanke M."/>
            <person name="Ter-Hovhannisyan V."/>
            <person name="Tunlid A."/>
            <person name="Velagapudi R."/>
            <person name="Vision T.J."/>
            <person name="Zeng Q."/>
            <person name="Zolan M.E."/>
            <person name="Pukkila P.J."/>
        </authorList>
    </citation>
    <scope>NUCLEOTIDE SEQUENCE [LARGE SCALE GENOMIC DNA]</scope>
    <source>
        <strain evidence="5">Okayama-7 / 130 / ATCC MYA-4618 / FGSC 9003</strain>
    </source>
</reference>
<feature type="compositionally biased region" description="Low complexity" evidence="2">
    <location>
        <begin position="597"/>
        <end position="611"/>
    </location>
</feature>
<dbReference type="KEGG" id="cci:CC1G_08165"/>
<feature type="compositionally biased region" description="Polar residues" evidence="2">
    <location>
        <begin position="834"/>
        <end position="854"/>
    </location>
</feature>
<dbReference type="AlphaFoldDB" id="A8NZ59"/>
<keyword evidence="3" id="KW-0812">Transmembrane</keyword>
<feature type="region of interest" description="Disordered" evidence="2">
    <location>
        <begin position="1"/>
        <end position="101"/>
    </location>
</feature>
<feature type="region of interest" description="Disordered" evidence="2">
    <location>
        <begin position="597"/>
        <end position="677"/>
    </location>
</feature>
<keyword evidence="3" id="KW-1133">Transmembrane helix</keyword>
<keyword evidence="3" id="KW-0472">Membrane</keyword>
<feature type="coiled-coil region" evidence="1">
    <location>
        <begin position="222"/>
        <end position="281"/>
    </location>
</feature>
<accession>A8NZ59</accession>
<feature type="transmembrane region" description="Helical" evidence="3">
    <location>
        <begin position="871"/>
        <end position="889"/>
    </location>
</feature>
<feature type="compositionally biased region" description="Acidic residues" evidence="2">
    <location>
        <begin position="796"/>
        <end position="815"/>
    </location>
</feature>
<proteinExistence type="predicted"/>
<feature type="compositionally biased region" description="Low complexity" evidence="2">
    <location>
        <begin position="25"/>
        <end position="52"/>
    </location>
</feature>
<dbReference type="eggNOG" id="ENOG502S7W9">
    <property type="taxonomic scope" value="Eukaryota"/>
</dbReference>
<keyword evidence="1" id="KW-0175">Coiled coil</keyword>
<comment type="caution">
    <text evidence="4">The sequence shown here is derived from an EMBL/GenBank/DDBJ whole genome shotgun (WGS) entry which is preliminary data.</text>
</comment>
<feature type="region of interest" description="Disordered" evidence="2">
    <location>
        <begin position="745"/>
        <end position="822"/>
    </location>
</feature>
<evidence type="ECO:0000313" key="4">
    <source>
        <dbReference type="EMBL" id="EAU84235.2"/>
    </source>
</evidence>
<dbReference type="EMBL" id="AACS02000005">
    <property type="protein sequence ID" value="EAU84235.2"/>
    <property type="molecule type" value="Genomic_DNA"/>
</dbReference>
<evidence type="ECO:0000256" key="3">
    <source>
        <dbReference type="SAM" id="Phobius"/>
    </source>
</evidence>
<evidence type="ECO:0000256" key="1">
    <source>
        <dbReference type="SAM" id="Coils"/>
    </source>
</evidence>
<dbReference type="InParanoid" id="A8NZ59"/>
<feature type="compositionally biased region" description="Polar residues" evidence="2">
    <location>
        <begin position="645"/>
        <end position="671"/>
    </location>
</feature>
<dbReference type="Proteomes" id="UP000001861">
    <property type="component" value="Unassembled WGS sequence"/>
</dbReference>
<evidence type="ECO:0000313" key="5">
    <source>
        <dbReference type="Proteomes" id="UP000001861"/>
    </source>
</evidence>
<dbReference type="VEuPathDB" id="FungiDB:CC1G_08165"/>
<feature type="compositionally biased region" description="Basic residues" evidence="2">
    <location>
        <begin position="11"/>
        <end position="24"/>
    </location>
</feature>
<dbReference type="GeneID" id="6014171"/>
<evidence type="ECO:0000256" key="2">
    <source>
        <dbReference type="SAM" id="MobiDB-lite"/>
    </source>
</evidence>
<organism evidence="4 5">
    <name type="scientific">Coprinopsis cinerea (strain Okayama-7 / 130 / ATCC MYA-4618 / FGSC 9003)</name>
    <name type="common">Inky cap fungus</name>
    <name type="synonym">Hormographiella aspergillata</name>
    <dbReference type="NCBI Taxonomy" id="240176"/>
    <lineage>
        <taxon>Eukaryota</taxon>
        <taxon>Fungi</taxon>
        <taxon>Dikarya</taxon>
        <taxon>Basidiomycota</taxon>
        <taxon>Agaricomycotina</taxon>
        <taxon>Agaricomycetes</taxon>
        <taxon>Agaricomycetidae</taxon>
        <taxon>Agaricales</taxon>
        <taxon>Agaricineae</taxon>
        <taxon>Psathyrellaceae</taxon>
        <taxon>Coprinopsis</taxon>
    </lineage>
</organism>
<protein>
    <submittedName>
        <fullName evidence="4">Uncharacterized protein</fullName>
    </submittedName>
</protein>
<dbReference type="RefSeq" id="XP_001837611.2">
    <property type="nucleotide sequence ID" value="XM_001837559.2"/>
</dbReference>
<sequence>MLAHSMDTPNRKRPRPPAKMRRRSSLAALNSSTASSRTLTSSPPPAYASTPSDELVVPTDSHSFPETLLGSPVPSSFRFKPLDPMSPGPGTGSGSGGPQEWIDEKSREELAELLVKAEDIIKERENELGMTAAVVKGLYETNIALKSKHEAFLSRLPVSSSPRATPPPASSSPDDDLHLIVSRNNSYSSTDSVNYDSSPVAPVPPPFYRRHARHVSMSTNEISLLADQNAELMQKIEQLESESNSADQAGRRELKRLEKEIASLREALEKTQAKSQELEEKTKGLDKGIDRVVEDAWKKKRERELRIQALKSAGREETPGKARDFAPRGSTFGYHAFSRSMSNLAEFEDDDIDQDGVDEDETLTNDKAPLFVPPEHEIITQLLRKVQELEETNSKILQQQKETVNQLQAVQRDAEQMSKMYEGLGDPQDLDVDVEDVDADSCVKFGSSPRKAGSFNSRKRSKERKSLAGLFEDQPSSSSSVHPLYASWNGNDGRHRSSYSLDSNTGLASPALSTLSFLNSPHMELDELSPAGPRRTLDAELGKYLKGEEYWSGSYRGFNHLRTHSLSNLSQWSAPASPSPNAGLGLPNVASLAISNPPSSSSLGNNVPLVVEPKPSPLPTPPNQGLHLSVDPPTPEKEKRVRPSPSGSSLRAQDNQQLHPGSKSPRQQFISQRIRDRRARWEDERFGSLSSISSSVWGEASGSKPEPVFVAPSPGPPAVLRGQPGAKPKMPRRITSIVDSLVDQFDGAAAGGVVRNRSRTRFATPDTESGYEESDEGDYDEYTDEGAFGDSSFETTEYDEDDDEDGYDDDDDTEGDEPHLKTPQLAEGNALQLHQTRSPTSVSFANPTASPSSGNKKKAPGSKWGNVLLELWLWLQFAVIIFVFLFAMAKRGPKAVLADAEGRGGRTRKVSLHARRH</sequence>